<dbReference type="PANTHER" id="PTHR43687:SF3">
    <property type="entry name" value="4FE-4S FERREDOXIN-TYPE DOMAIN-CONTAINING PROTEIN"/>
    <property type="match status" value="1"/>
</dbReference>
<protein>
    <submittedName>
        <fullName evidence="7">4Fe-4S binding protein</fullName>
    </submittedName>
</protein>
<evidence type="ECO:0000256" key="3">
    <source>
        <dbReference type="ARBA" id="ARBA00023004"/>
    </source>
</evidence>
<dbReference type="InterPro" id="IPR029039">
    <property type="entry name" value="Flavoprotein-like_sf"/>
</dbReference>
<dbReference type="KEGG" id="ohi:H8790_07590"/>
<dbReference type="Gene3D" id="3.30.70.20">
    <property type="match status" value="1"/>
</dbReference>
<dbReference type="RefSeq" id="WP_187331950.1">
    <property type="nucleotide sequence ID" value="NZ_CP060490.1"/>
</dbReference>
<keyword evidence="8" id="KW-1185">Reference proteome</keyword>
<dbReference type="SUPFAM" id="SSF52218">
    <property type="entry name" value="Flavoproteins"/>
    <property type="match status" value="1"/>
</dbReference>
<accession>A0A7G9B1C8</accession>
<name>A0A7G9B1C8_9FIRM</name>
<sequence>MKMEKVWAVYWSATGTTEKVVSTMAEEASKRLRLPLEKIDFTLPCMREKVFSFQGTDLVFFGTPTYAGRVPNKVLPFVQSQFAGNGALAVSVVLFGNRSFDNSLAELASELESHGFHTVAASAFVGQHAFSDVLAAGRPAEADLRQAADFASQVADKVSSLTALPGPIAVPGDPEAPYYVPKGVDGQSAKFLKAKPKTDPEKCVSCGLCASICPMGAIDPADVSSVPGLCIKCHACIKRCPTHAKYLDDPAFLSHKAMLEQTFSEPKVNVVIL</sequence>
<dbReference type="InterPro" id="IPR050572">
    <property type="entry name" value="Fe-S_Ferredoxin"/>
</dbReference>
<evidence type="ECO:0000256" key="2">
    <source>
        <dbReference type="ARBA" id="ARBA00022723"/>
    </source>
</evidence>
<dbReference type="GO" id="GO:0046872">
    <property type="term" value="F:metal ion binding"/>
    <property type="evidence" value="ECO:0007669"/>
    <property type="project" value="UniProtKB-KW"/>
</dbReference>
<feature type="domain" description="4Fe-4S ferredoxin-type" evidence="6">
    <location>
        <begin position="227"/>
        <end position="250"/>
    </location>
</feature>
<evidence type="ECO:0000259" key="6">
    <source>
        <dbReference type="PROSITE" id="PS51379"/>
    </source>
</evidence>
<dbReference type="SUPFAM" id="SSF54862">
    <property type="entry name" value="4Fe-4S ferredoxins"/>
    <property type="match status" value="1"/>
</dbReference>
<dbReference type="Pfam" id="PF00037">
    <property type="entry name" value="Fer4"/>
    <property type="match status" value="2"/>
</dbReference>
<keyword evidence="3" id="KW-0408">Iron</keyword>
<keyword evidence="4" id="KW-0411">Iron-sulfur</keyword>
<gene>
    <name evidence="7" type="ORF">H8790_07590</name>
</gene>
<dbReference type="InterPro" id="IPR047964">
    <property type="entry name" value="EFR1-like"/>
</dbReference>
<dbReference type="PROSITE" id="PS51379">
    <property type="entry name" value="4FE4S_FER_2"/>
    <property type="match status" value="2"/>
</dbReference>
<dbReference type="InterPro" id="IPR017896">
    <property type="entry name" value="4Fe4S_Fe-S-bd"/>
</dbReference>
<evidence type="ECO:0000313" key="7">
    <source>
        <dbReference type="EMBL" id="QNL43359.1"/>
    </source>
</evidence>
<dbReference type="InterPro" id="IPR008254">
    <property type="entry name" value="Flavodoxin/NO_synth"/>
</dbReference>
<feature type="domain" description="Flavodoxin-like" evidence="5">
    <location>
        <begin position="6"/>
        <end position="155"/>
    </location>
</feature>
<evidence type="ECO:0000313" key="8">
    <source>
        <dbReference type="Proteomes" id="UP000515960"/>
    </source>
</evidence>
<dbReference type="EMBL" id="CP060490">
    <property type="protein sequence ID" value="QNL43359.1"/>
    <property type="molecule type" value="Genomic_DNA"/>
</dbReference>
<proteinExistence type="predicted"/>
<keyword evidence="1" id="KW-0004">4Fe-4S</keyword>
<keyword evidence="2" id="KW-0479">Metal-binding</keyword>
<feature type="domain" description="4Fe-4S ferredoxin-type" evidence="6">
    <location>
        <begin position="194"/>
        <end position="223"/>
    </location>
</feature>
<reference evidence="7 8" key="1">
    <citation type="submission" date="2020-08" db="EMBL/GenBank/DDBJ databases">
        <authorList>
            <person name="Liu C."/>
            <person name="Sun Q."/>
        </authorList>
    </citation>
    <scope>NUCLEOTIDE SEQUENCE [LARGE SCALE GENOMIC DNA]</scope>
    <source>
        <strain evidence="7 8">NSJ-62</strain>
    </source>
</reference>
<dbReference type="Proteomes" id="UP000515960">
    <property type="component" value="Chromosome"/>
</dbReference>
<dbReference type="AlphaFoldDB" id="A0A7G9B1C8"/>
<evidence type="ECO:0000256" key="4">
    <source>
        <dbReference type="ARBA" id="ARBA00023014"/>
    </source>
</evidence>
<dbReference type="PROSITE" id="PS00198">
    <property type="entry name" value="4FE4S_FER_1"/>
    <property type="match status" value="2"/>
</dbReference>
<evidence type="ECO:0000259" key="5">
    <source>
        <dbReference type="PROSITE" id="PS50902"/>
    </source>
</evidence>
<dbReference type="Gene3D" id="3.40.50.360">
    <property type="match status" value="1"/>
</dbReference>
<dbReference type="GO" id="GO:0010181">
    <property type="term" value="F:FMN binding"/>
    <property type="evidence" value="ECO:0007669"/>
    <property type="project" value="InterPro"/>
</dbReference>
<dbReference type="PROSITE" id="PS50902">
    <property type="entry name" value="FLAVODOXIN_LIKE"/>
    <property type="match status" value="1"/>
</dbReference>
<dbReference type="InterPro" id="IPR017900">
    <property type="entry name" value="4Fe4S_Fe_S_CS"/>
</dbReference>
<organism evidence="7 8">
    <name type="scientific">Oscillibacter hominis</name>
    <dbReference type="NCBI Taxonomy" id="2763056"/>
    <lineage>
        <taxon>Bacteria</taxon>
        <taxon>Bacillati</taxon>
        <taxon>Bacillota</taxon>
        <taxon>Clostridia</taxon>
        <taxon>Eubacteriales</taxon>
        <taxon>Oscillospiraceae</taxon>
        <taxon>Oscillibacter</taxon>
    </lineage>
</organism>
<dbReference type="PANTHER" id="PTHR43687">
    <property type="entry name" value="ADENYLYLSULFATE REDUCTASE, BETA SUBUNIT"/>
    <property type="match status" value="1"/>
</dbReference>
<evidence type="ECO:0000256" key="1">
    <source>
        <dbReference type="ARBA" id="ARBA00022485"/>
    </source>
</evidence>
<dbReference type="GO" id="GO:0016651">
    <property type="term" value="F:oxidoreductase activity, acting on NAD(P)H"/>
    <property type="evidence" value="ECO:0007669"/>
    <property type="project" value="UniProtKB-ARBA"/>
</dbReference>
<dbReference type="NCBIfam" id="NF038196">
    <property type="entry name" value="ferrodoxin_EFR1"/>
    <property type="match status" value="1"/>
</dbReference>
<dbReference type="GO" id="GO:0051539">
    <property type="term" value="F:4 iron, 4 sulfur cluster binding"/>
    <property type="evidence" value="ECO:0007669"/>
    <property type="project" value="UniProtKB-KW"/>
</dbReference>